<keyword evidence="3" id="KW-1185">Reference proteome</keyword>
<dbReference type="AlphaFoldDB" id="A0A0K1JMU6"/>
<dbReference type="Proteomes" id="UP000066480">
    <property type="component" value="Chromosome"/>
</dbReference>
<dbReference type="KEGG" id="lmoi:VV02_21965"/>
<evidence type="ECO:0000256" key="1">
    <source>
        <dbReference type="SAM" id="Phobius"/>
    </source>
</evidence>
<dbReference type="STRING" id="571913.VV02_21965"/>
<feature type="transmembrane region" description="Helical" evidence="1">
    <location>
        <begin position="37"/>
        <end position="59"/>
    </location>
</feature>
<gene>
    <name evidence="2" type="ORF">VV02_21965</name>
</gene>
<dbReference type="RefSeq" id="WP_052595058.1">
    <property type="nucleotide sequence ID" value="NZ_CP011112.1"/>
</dbReference>
<proteinExistence type="predicted"/>
<accession>A0A0K1JMU6</accession>
<name>A0A0K1JMU6_9MICO</name>
<organism evidence="2 3">
    <name type="scientific">Luteipulveratus mongoliensis</name>
    <dbReference type="NCBI Taxonomy" id="571913"/>
    <lineage>
        <taxon>Bacteria</taxon>
        <taxon>Bacillati</taxon>
        <taxon>Actinomycetota</taxon>
        <taxon>Actinomycetes</taxon>
        <taxon>Micrococcales</taxon>
        <taxon>Dermacoccaceae</taxon>
        <taxon>Luteipulveratus</taxon>
    </lineage>
</organism>
<evidence type="ECO:0000313" key="3">
    <source>
        <dbReference type="Proteomes" id="UP000066480"/>
    </source>
</evidence>
<dbReference type="EMBL" id="CP011112">
    <property type="protein sequence ID" value="AKU17900.1"/>
    <property type="molecule type" value="Genomic_DNA"/>
</dbReference>
<sequence>MGQVLVAVAKGLLMGAVVTAALTVPFAVADSYEIGDYTVFVAVFAIPSCVLFCVARAGLRKT</sequence>
<keyword evidence="1" id="KW-0472">Membrane</keyword>
<protein>
    <submittedName>
        <fullName evidence="2">Uncharacterized protein</fullName>
    </submittedName>
</protein>
<reference evidence="2 3" key="1">
    <citation type="submission" date="2015-03" db="EMBL/GenBank/DDBJ databases">
        <title>Luteipulveratus halotolerans sp. nov., a novel actinobacterium (Dermacoccaceae) from Sarawak, Malaysia.</title>
        <authorList>
            <person name="Juboi H."/>
            <person name="Basik A."/>
            <person name="Shamsul S.S."/>
            <person name="Arnold P."/>
            <person name="Schmitt E.K."/>
            <person name="Sanglier J.-J."/>
            <person name="Yeo T."/>
        </authorList>
    </citation>
    <scope>NUCLEOTIDE SEQUENCE [LARGE SCALE GENOMIC DNA]</scope>
    <source>
        <strain evidence="2 3">MN07-A0370</strain>
    </source>
</reference>
<keyword evidence="1" id="KW-1133">Transmembrane helix</keyword>
<keyword evidence="1" id="KW-0812">Transmembrane</keyword>
<evidence type="ECO:0000313" key="2">
    <source>
        <dbReference type="EMBL" id="AKU17900.1"/>
    </source>
</evidence>